<dbReference type="PANTHER" id="PTHR34075">
    <property type="entry name" value="BLR3430 PROTEIN"/>
    <property type="match status" value="1"/>
</dbReference>
<feature type="region of interest" description="Disordered" evidence="1">
    <location>
        <begin position="174"/>
        <end position="234"/>
    </location>
</feature>
<evidence type="ECO:0000313" key="5">
    <source>
        <dbReference type="EMBL" id="RJL25129.1"/>
    </source>
</evidence>
<dbReference type="InterPro" id="IPR002878">
    <property type="entry name" value="ChsH2_C"/>
</dbReference>
<dbReference type="Proteomes" id="UP000265768">
    <property type="component" value="Unassembled WGS sequence"/>
</dbReference>
<dbReference type="PANTHER" id="PTHR34075:SF5">
    <property type="entry name" value="BLR3430 PROTEIN"/>
    <property type="match status" value="1"/>
</dbReference>
<protein>
    <submittedName>
        <fullName evidence="5">DNA-binding protein</fullName>
    </submittedName>
</protein>
<dbReference type="EMBL" id="QZEY01000013">
    <property type="protein sequence ID" value="RJL25129.1"/>
    <property type="molecule type" value="Genomic_DNA"/>
</dbReference>
<dbReference type="Pfam" id="PF13452">
    <property type="entry name" value="FAS1_DH_region"/>
    <property type="match status" value="1"/>
</dbReference>
<dbReference type="AlphaFoldDB" id="A0A3A4AAL6"/>
<dbReference type="RefSeq" id="WP_119929488.1">
    <property type="nucleotide sequence ID" value="NZ_QZEY01000013.1"/>
</dbReference>
<dbReference type="OrthoDB" id="4275032at2"/>
<evidence type="ECO:0000259" key="2">
    <source>
        <dbReference type="Pfam" id="PF01796"/>
    </source>
</evidence>
<evidence type="ECO:0000313" key="6">
    <source>
        <dbReference type="Proteomes" id="UP000265768"/>
    </source>
</evidence>
<dbReference type="GO" id="GO:0003677">
    <property type="term" value="F:DNA binding"/>
    <property type="evidence" value="ECO:0007669"/>
    <property type="project" value="UniProtKB-KW"/>
</dbReference>
<dbReference type="Gene3D" id="6.10.30.10">
    <property type="match status" value="1"/>
</dbReference>
<proteinExistence type="predicted"/>
<feature type="compositionally biased region" description="Gly residues" evidence="1">
    <location>
        <begin position="209"/>
        <end position="226"/>
    </location>
</feature>
<dbReference type="SUPFAM" id="SSF50249">
    <property type="entry name" value="Nucleic acid-binding proteins"/>
    <property type="match status" value="1"/>
</dbReference>
<dbReference type="InterPro" id="IPR022002">
    <property type="entry name" value="ChsH2_Znr"/>
</dbReference>
<evidence type="ECO:0000259" key="4">
    <source>
        <dbReference type="Pfam" id="PF13452"/>
    </source>
</evidence>
<reference evidence="5 6" key="1">
    <citation type="submission" date="2018-09" db="EMBL/GenBank/DDBJ databases">
        <title>YIM 75507 draft genome.</title>
        <authorList>
            <person name="Tang S."/>
            <person name="Feng Y."/>
        </authorList>
    </citation>
    <scope>NUCLEOTIDE SEQUENCE [LARGE SCALE GENOMIC DNA]</scope>
    <source>
        <strain evidence="5 6">YIM 75507</strain>
    </source>
</reference>
<feature type="compositionally biased region" description="Low complexity" evidence="1">
    <location>
        <begin position="180"/>
        <end position="208"/>
    </location>
</feature>
<organism evidence="5 6">
    <name type="scientific">Bailinhaonella thermotolerans</name>
    <dbReference type="NCBI Taxonomy" id="1070861"/>
    <lineage>
        <taxon>Bacteria</taxon>
        <taxon>Bacillati</taxon>
        <taxon>Actinomycetota</taxon>
        <taxon>Actinomycetes</taxon>
        <taxon>Streptosporangiales</taxon>
        <taxon>Streptosporangiaceae</taxon>
        <taxon>Bailinhaonella</taxon>
    </lineage>
</organism>
<feature type="domain" description="ChsH2 rubredoxin-like zinc ribbon" evidence="3">
    <location>
        <begin position="243"/>
        <end position="277"/>
    </location>
</feature>
<dbReference type="Gene3D" id="3.10.129.10">
    <property type="entry name" value="Hotdog Thioesterase"/>
    <property type="match status" value="1"/>
</dbReference>
<dbReference type="Pfam" id="PF01796">
    <property type="entry name" value="OB_ChsH2_C"/>
    <property type="match status" value="1"/>
</dbReference>
<dbReference type="InterPro" id="IPR012340">
    <property type="entry name" value="NA-bd_OB-fold"/>
</dbReference>
<feature type="domain" description="FAS1-like dehydratase" evidence="4">
    <location>
        <begin position="26"/>
        <end position="162"/>
    </location>
</feature>
<evidence type="ECO:0000256" key="1">
    <source>
        <dbReference type="SAM" id="MobiDB-lite"/>
    </source>
</evidence>
<dbReference type="InterPro" id="IPR052513">
    <property type="entry name" value="Thioester_dehydratase-like"/>
</dbReference>
<dbReference type="InterPro" id="IPR029069">
    <property type="entry name" value="HotDog_dom_sf"/>
</dbReference>
<gene>
    <name evidence="5" type="ORF">D5H75_27720</name>
</gene>
<feature type="domain" description="ChsH2 C-terminal OB-fold" evidence="2">
    <location>
        <begin position="282"/>
        <end position="343"/>
    </location>
</feature>
<dbReference type="SUPFAM" id="SSF54637">
    <property type="entry name" value="Thioesterase/thiol ester dehydrase-isomerase"/>
    <property type="match status" value="1"/>
</dbReference>
<keyword evidence="6" id="KW-1185">Reference proteome</keyword>
<accession>A0A3A4AAL6</accession>
<sequence>MTTVSDGDLEALAERLIAEGEVRGEPAADPVNLPMIRHWVDAMGDTNPIYTDPVFAAAGVHGEIVAPPAMAQVWTMPGPRGGKTTRSTVDDLLAAVNAAGYTGVVATNCEQTYHRYARLGDLLTPATRLTSMIGPKLTALGQGYFVTWNVTWYDADGEPVTEMLFRVLKFRPRTRGESGNGAASREAAATAAREAASRPAAPGATAQAEGGGPAKGSAGPGSGGGRRPYPLKPAKNQDTEFFWEGVAAGELRIQRCGDCGALRHPPGPMCLACRSTATGYTVAAGTGEVYSYVVHHHPPVPGRETPFVVAVVALPEGVRVVGNVVDCAPEDVGIGLPVRVTFQAMDDELTLPMWTPLDEPAGGTR</sequence>
<name>A0A3A4AAL6_9ACTN</name>
<keyword evidence="5" id="KW-0238">DNA-binding</keyword>
<dbReference type="Pfam" id="PF12172">
    <property type="entry name" value="zf-ChsH2"/>
    <property type="match status" value="1"/>
</dbReference>
<comment type="caution">
    <text evidence="5">The sequence shown here is derived from an EMBL/GenBank/DDBJ whole genome shotgun (WGS) entry which is preliminary data.</text>
</comment>
<evidence type="ECO:0000259" key="3">
    <source>
        <dbReference type="Pfam" id="PF12172"/>
    </source>
</evidence>
<dbReference type="InterPro" id="IPR039569">
    <property type="entry name" value="FAS1-like_DH_region"/>
</dbReference>